<accession>A0A328PES2</accession>
<feature type="transmembrane region" description="Helical" evidence="1">
    <location>
        <begin position="73"/>
        <end position="93"/>
    </location>
</feature>
<dbReference type="EMBL" id="QLOE01000006">
    <property type="protein sequence ID" value="RAO78892.1"/>
    <property type="molecule type" value="Genomic_DNA"/>
</dbReference>
<feature type="transmembrane region" description="Helical" evidence="1">
    <location>
        <begin position="18"/>
        <end position="36"/>
    </location>
</feature>
<comment type="caution">
    <text evidence="2">The sequence shown here is derived from an EMBL/GenBank/DDBJ whole genome shotgun (WGS) entry which is preliminary data.</text>
</comment>
<protein>
    <recommendedName>
        <fullName evidence="4">Stage II sporulation protein M</fullName>
    </recommendedName>
</protein>
<dbReference type="Proteomes" id="UP000249782">
    <property type="component" value="Unassembled WGS sequence"/>
</dbReference>
<evidence type="ECO:0000313" key="2">
    <source>
        <dbReference type="EMBL" id="RAO78892.1"/>
    </source>
</evidence>
<organism evidence="2 3">
    <name type="scientific">Methanothermobacter tenebrarum</name>
    <dbReference type="NCBI Taxonomy" id="680118"/>
    <lineage>
        <taxon>Archaea</taxon>
        <taxon>Methanobacteriati</taxon>
        <taxon>Methanobacteriota</taxon>
        <taxon>Methanomada group</taxon>
        <taxon>Methanobacteria</taxon>
        <taxon>Methanobacteriales</taxon>
        <taxon>Methanobacteriaceae</taxon>
        <taxon>Methanothermobacter</taxon>
    </lineage>
</organism>
<keyword evidence="1" id="KW-0472">Membrane</keyword>
<gene>
    <name evidence="2" type="ORF">DPC56_05540</name>
</gene>
<feature type="transmembrane region" description="Helical" evidence="1">
    <location>
        <begin position="173"/>
        <end position="200"/>
    </location>
</feature>
<keyword evidence="3" id="KW-1185">Reference proteome</keyword>
<name>A0A328PES2_9EURY</name>
<keyword evidence="1" id="KW-1133">Transmembrane helix</keyword>
<keyword evidence="1" id="KW-0812">Transmembrane</keyword>
<feature type="transmembrane region" description="Helical" evidence="1">
    <location>
        <begin position="132"/>
        <end position="153"/>
    </location>
</feature>
<feature type="transmembrane region" description="Helical" evidence="1">
    <location>
        <begin position="99"/>
        <end position="120"/>
    </location>
</feature>
<reference evidence="2 3" key="1">
    <citation type="submission" date="2018-06" db="EMBL/GenBank/DDBJ databases">
        <title>Draft genome sequence of hyperthermophilic methanogen Methanothermobacter tenebrarum sp. MCM-B 1447.</title>
        <authorList>
            <person name="Pore S.D."/>
            <person name="Dagar S."/>
            <person name="Dhakephalkar P.K."/>
        </authorList>
    </citation>
    <scope>NUCLEOTIDE SEQUENCE [LARGE SCALE GENOMIC DNA]</scope>
    <source>
        <strain evidence="2 3">MCM B 1447</strain>
    </source>
</reference>
<proteinExistence type="predicted"/>
<sequence>MSQVILRFFKNLKPSNPIILVAFLFYIGGFISYFFIKTFNFGFLTGDFIVYFKSHPITWDYLKIQFIDRLGGVTFNIFISNVLIVFSCIFLGFPIINAVFLNLIGFSGALLNALISRFGFEGLIIYLGLFHLHLEILGALLSIDAFFAFYISLYRSLKAGSVNIFTKELKSGFLPLLFRILIIFLFAAFMEVFWSTWWVYIWTHKYIPWHQFYFKVYNVKFL</sequence>
<evidence type="ECO:0000256" key="1">
    <source>
        <dbReference type="SAM" id="Phobius"/>
    </source>
</evidence>
<evidence type="ECO:0008006" key="4">
    <source>
        <dbReference type="Google" id="ProtNLM"/>
    </source>
</evidence>
<evidence type="ECO:0000313" key="3">
    <source>
        <dbReference type="Proteomes" id="UP000249782"/>
    </source>
</evidence>
<dbReference type="AlphaFoldDB" id="A0A328PES2"/>